<accession>A0A7Y4GMA3</accession>
<keyword evidence="2" id="KW-1185">Reference proteome</keyword>
<comment type="caution">
    <text evidence="1">The sequence shown here is derived from an EMBL/GenBank/DDBJ whole genome shotgun (WGS) entry which is preliminary data.</text>
</comment>
<evidence type="ECO:0000313" key="2">
    <source>
        <dbReference type="Proteomes" id="UP000544122"/>
    </source>
</evidence>
<protein>
    <submittedName>
        <fullName evidence="1">Uncharacterized protein</fullName>
    </submittedName>
</protein>
<dbReference type="AlphaFoldDB" id="A0A7Y4GMA3"/>
<proteinExistence type="predicted"/>
<reference evidence="1 2" key="1">
    <citation type="submission" date="2020-03" db="EMBL/GenBank/DDBJ databases">
        <title>Bradyrhizobium diversity isolated from nodules of Indigofera sp.</title>
        <authorList>
            <person name="Klepa M."/>
            <person name="Helene L."/>
            <person name="Hungria M."/>
        </authorList>
    </citation>
    <scope>NUCLEOTIDE SEQUENCE [LARGE SCALE GENOMIC DNA]</scope>
    <source>
        <strain evidence="1 2">WSM 1791</strain>
    </source>
</reference>
<sequence>MQLPRHVIPKRLAGGETAYYYNVPTKYRKLKCSVQNEPLGTDFAAMTKRADVLNGQFDEWDTQRKGLPVSAPNMPKHGTVDWLFREYKISRAYLDKVAVRSRDDYEWAMDQVCNTLTKKRDRVGDRLVRTITPRAADKLYDKFIERETG</sequence>
<gene>
    <name evidence="1" type="ORF">HCN58_02025</name>
</gene>
<dbReference type="Proteomes" id="UP000544122">
    <property type="component" value="Unassembled WGS sequence"/>
</dbReference>
<dbReference type="EMBL" id="JAAVLX010000001">
    <property type="protein sequence ID" value="NOJ38405.1"/>
    <property type="molecule type" value="Genomic_DNA"/>
</dbReference>
<dbReference type="RefSeq" id="WP_171577695.1">
    <property type="nucleotide sequence ID" value="NZ_JAAVLX010000001.1"/>
</dbReference>
<name>A0A7Y4GMA3_9BRAD</name>
<evidence type="ECO:0000313" key="1">
    <source>
        <dbReference type="EMBL" id="NOJ38405.1"/>
    </source>
</evidence>
<organism evidence="1 2">
    <name type="scientific">Bradyrhizobium australiense</name>
    <dbReference type="NCBI Taxonomy" id="2721161"/>
    <lineage>
        <taxon>Bacteria</taxon>
        <taxon>Pseudomonadati</taxon>
        <taxon>Pseudomonadota</taxon>
        <taxon>Alphaproteobacteria</taxon>
        <taxon>Hyphomicrobiales</taxon>
        <taxon>Nitrobacteraceae</taxon>
        <taxon>Bradyrhizobium</taxon>
    </lineage>
</organism>